<comment type="caution">
    <text evidence="2">The sequence shown here is derived from an EMBL/GenBank/DDBJ whole genome shotgun (WGS) entry which is preliminary data.</text>
</comment>
<evidence type="ECO:0000313" key="2">
    <source>
        <dbReference type="EMBL" id="GGF64523.1"/>
    </source>
</evidence>
<dbReference type="EMBL" id="BMKR01000002">
    <property type="protein sequence ID" value="GGF64523.1"/>
    <property type="molecule type" value="Genomic_DNA"/>
</dbReference>
<dbReference type="AlphaFoldDB" id="A0A917C0X3"/>
<gene>
    <name evidence="2" type="ORF">GCM10010912_06890</name>
</gene>
<evidence type="ECO:0000259" key="1">
    <source>
        <dbReference type="Pfam" id="PF09346"/>
    </source>
</evidence>
<name>A0A917C0X3_9BACL</name>
<dbReference type="InterPro" id="IPR018958">
    <property type="entry name" value="Knr4/Smi1-like_dom"/>
</dbReference>
<accession>A0A917C0X3</accession>
<reference evidence="2" key="1">
    <citation type="journal article" date="2014" name="Int. J. Syst. Evol. Microbiol.">
        <title>Complete genome sequence of Corynebacterium casei LMG S-19264T (=DSM 44701T), isolated from a smear-ripened cheese.</title>
        <authorList>
            <consortium name="US DOE Joint Genome Institute (JGI-PGF)"/>
            <person name="Walter F."/>
            <person name="Albersmeier A."/>
            <person name="Kalinowski J."/>
            <person name="Ruckert C."/>
        </authorList>
    </citation>
    <scope>NUCLEOTIDE SEQUENCE</scope>
    <source>
        <strain evidence="2">CGMCC 1.16134</strain>
    </source>
</reference>
<evidence type="ECO:0000313" key="3">
    <source>
        <dbReference type="Proteomes" id="UP000637643"/>
    </source>
</evidence>
<keyword evidence="3" id="KW-1185">Reference proteome</keyword>
<protein>
    <recommendedName>
        <fullName evidence="1">Knr4/Smi1-like domain-containing protein</fullName>
    </recommendedName>
</protein>
<organism evidence="2 3">
    <name type="scientific">Paenibacillus albidus</name>
    <dbReference type="NCBI Taxonomy" id="2041023"/>
    <lineage>
        <taxon>Bacteria</taxon>
        <taxon>Bacillati</taxon>
        <taxon>Bacillota</taxon>
        <taxon>Bacilli</taxon>
        <taxon>Bacillales</taxon>
        <taxon>Paenibacillaceae</taxon>
        <taxon>Paenibacillus</taxon>
    </lineage>
</organism>
<proteinExistence type="predicted"/>
<feature type="domain" description="Knr4/Smi1-like" evidence="1">
    <location>
        <begin position="16"/>
        <end position="75"/>
    </location>
</feature>
<sequence length="129" mass="14487">MEGLERAQLGYRRVKDREGWIDNPEWPEEYVVFADDVGGGKPVIAVINREGTPVYAAHDAGQAFPIAASLADFVNALSAMISVVYGEFEIFEIGDDDGLYPGFEQRFKEVVEPVLGAEYYEGFWDYFYG</sequence>
<dbReference type="Proteomes" id="UP000637643">
    <property type="component" value="Unassembled WGS sequence"/>
</dbReference>
<reference evidence="2" key="2">
    <citation type="submission" date="2020-09" db="EMBL/GenBank/DDBJ databases">
        <authorList>
            <person name="Sun Q."/>
            <person name="Zhou Y."/>
        </authorList>
    </citation>
    <scope>NUCLEOTIDE SEQUENCE</scope>
    <source>
        <strain evidence="2">CGMCC 1.16134</strain>
    </source>
</reference>
<dbReference type="Pfam" id="PF09346">
    <property type="entry name" value="SMI1_KNR4"/>
    <property type="match status" value="1"/>
</dbReference>